<dbReference type="PANTHER" id="PTHR10826:SF1">
    <property type="entry name" value="COMPLEMENT COMPONENT 1 Q SUBCOMPONENT-BINDING PROTEIN, MITOCHONDRIAL"/>
    <property type="match status" value="1"/>
</dbReference>
<proteinExistence type="predicted"/>
<dbReference type="STRING" id="857566.A0A1E3PLZ1"/>
<organism evidence="1 2">
    <name type="scientific">Nadsonia fulvescens var. elongata DSM 6958</name>
    <dbReference type="NCBI Taxonomy" id="857566"/>
    <lineage>
        <taxon>Eukaryota</taxon>
        <taxon>Fungi</taxon>
        <taxon>Dikarya</taxon>
        <taxon>Ascomycota</taxon>
        <taxon>Saccharomycotina</taxon>
        <taxon>Dipodascomycetes</taxon>
        <taxon>Dipodascales</taxon>
        <taxon>Dipodascales incertae sedis</taxon>
        <taxon>Nadsonia</taxon>
    </lineage>
</organism>
<accession>A0A1E3PLZ1</accession>
<dbReference type="SUPFAM" id="SSF54529">
    <property type="entry name" value="Mitochondrial glycoprotein MAM33-like"/>
    <property type="match status" value="1"/>
</dbReference>
<dbReference type="OrthoDB" id="278212at2759"/>
<dbReference type="Pfam" id="PF02330">
    <property type="entry name" value="MAM33"/>
    <property type="match status" value="1"/>
</dbReference>
<dbReference type="Proteomes" id="UP000095009">
    <property type="component" value="Unassembled WGS sequence"/>
</dbReference>
<keyword evidence="2" id="KW-1185">Reference proteome</keyword>
<dbReference type="PANTHER" id="PTHR10826">
    <property type="entry name" value="COMPLEMENT COMPONENT 1"/>
    <property type="match status" value="1"/>
</dbReference>
<dbReference type="InterPro" id="IPR003428">
    <property type="entry name" value="MAM33"/>
</dbReference>
<sequence>MRASVANSSIRFISTSRAVFSSALSASDAELVASLSKEISEEKTNEEASLSKLPADIGAFLTNSGFSIAESAPGTDEIELIKKNGGETIRVYFAVSDVTENSNEIFEEGEVEAENEIEDGPASPIRINIVVSKDNAESKGALSIEAISQDDVFLIENVVPYVNLETATANSANGEFSRRLAYRGPSFENLDEGLQSAFEVYLESRGINVELAQFITEYSYWKENVEYVNWLSKVKSIIEA</sequence>
<name>A0A1E3PLZ1_9ASCO</name>
<dbReference type="GO" id="GO:0005759">
    <property type="term" value="C:mitochondrial matrix"/>
    <property type="evidence" value="ECO:0007669"/>
    <property type="project" value="InterPro"/>
</dbReference>
<protein>
    <submittedName>
        <fullName evidence="1">Mitochondrial glyco protein</fullName>
    </submittedName>
</protein>
<dbReference type="EMBL" id="KV454409">
    <property type="protein sequence ID" value="ODQ65847.1"/>
    <property type="molecule type" value="Genomic_DNA"/>
</dbReference>
<evidence type="ECO:0000313" key="2">
    <source>
        <dbReference type="Proteomes" id="UP000095009"/>
    </source>
</evidence>
<gene>
    <name evidence="1" type="ORF">NADFUDRAFT_23973</name>
</gene>
<evidence type="ECO:0000313" key="1">
    <source>
        <dbReference type="EMBL" id="ODQ65847.1"/>
    </source>
</evidence>
<dbReference type="InterPro" id="IPR036561">
    <property type="entry name" value="MAM33_sf"/>
</dbReference>
<reference evidence="1 2" key="1">
    <citation type="journal article" date="2016" name="Proc. Natl. Acad. Sci. U.S.A.">
        <title>Comparative genomics of biotechnologically important yeasts.</title>
        <authorList>
            <person name="Riley R."/>
            <person name="Haridas S."/>
            <person name="Wolfe K.H."/>
            <person name="Lopes M.R."/>
            <person name="Hittinger C.T."/>
            <person name="Goeker M."/>
            <person name="Salamov A.A."/>
            <person name="Wisecaver J.H."/>
            <person name="Long T.M."/>
            <person name="Calvey C.H."/>
            <person name="Aerts A.L."/>
            <person name="Barry K.W."/>
            <person name="Choi C."/>
            <person name="Clum A."/>
            <person name="Coughlan A.Y."/>
            <person name="Deshpande S."/>
            <person name="Douglass A.P."/>
            <person name="Hanson S.J."/>
            <person name="Klenk H.-P."/>
            <person name="LaButti K.M."/>
            <person name="Lapidus A."/>
            <person name="Lindquist E.A."/>
            <person name="Lipzen A.M."/>
            <person name="Meier-Kolthoff J.P."/>
            <person name="Ohm R.A."/>
            <person name="Otillar R.P."/>
            <person name="Pangilinan J.L."/>
            <person name="Peng Y."/>
            <person name="Rokas A."/>
            <person name="Rosa C.A."/>
            <person name="Scheuner C."/>
            <person name="Sibirny A.A."/>
            <person name="Slot J.C."/>
            <person name="Stielow J.B."/>
            <person name="Sun H."/>
            <person name="Kurtzman C.P."/>
            <person name="Blackwell M."/>
            <person name="Grigoriev I.V."/>
            <person name="Jeffries T.W."/>
        </authorList>
    </citation>
    <scope>NUCLEOTIDE SEQUENCE [LARGE SCALE GENOMIC DNA]</scope>
    <source>
        <strain evidence="1 2">DSM 6958</strain>
    </source>
</reference>
<dbReference type="Gene3D" id="3.10.280.10">
    <property type="entry name" value="Mitochondrial glycoprotein"/>
    <property type="match status" value="1"/>
</dbReference>
<dbReference type="GO" id="GO:0042256">
    <property type="term" value="P:cytosolic ribosome assembly"/>
    <property type="evidence" value="ECO:0007669"/>
    <property type="project" value="TreeGrafter"/>
</dbReference>
<dbReference type="AlphaFoldDB" id="A0A1E3PLZ1"/>